<dbReference type="InterPro" id="IPR024083">
    <property type="entry name" value="Fumarase/histidase_N"/>
</dbReference>
<dbReference type="InterPro" id="IPR009049">
    <property type="entry name" value="Argininosuccinate_lyase"/>
</dbReference>
<reference evidence="9 10" key="1">
    <citation type="submission" date="2024-09" db="EMBL/GenBank/DDBJ databases">
        <authorList>
            <person name="Sun Q."/>
            <person name="Mori K."/>
        </authorList>
    </citation>
    <scope>NUCLEOTIDE SEQUENCE [LARGE SCALE GENOMIC DNA]</scope>
    <source>
        <strain evidence="9 10">JCM 6917</strain>
    </source>
</reference>
<dbReference type="InterPro" id="IPR029419">
    <property type="entry name" value="Arg_succ_lyase_C"/>
</dbReference>
<dbReference type="InterPro" id="IPR020557">
    <property type="entry name" value="Fumarate_lyase_CS"/>
</dbReference>
<dbReference type="SUPFAM" id="SSF48557">
    <property type="entry name" value="L-aspartase-like"/>
    <property type="match status" value="1"/>
</dbReference>
<feature type="domain" description="Argininosuccinate lyase C-terminal" evidence="8">
    <location>
        <begin position="370"/>
        <end position="405"/>
    </location>
</feature>
<comment type="caution">
    <text evidence="9">The sequence shown here is derived from an EMBL/GenBank/DDBJ whole genome shotgun (WGS) entry which is preliminary data.</text>
</comment>
<dbReference type="Gene3D" id="1.10.40.30">
    <property type="entry name" value="Fumarase/aspartase (C-terminal domain)"/>
    <property type="match status" value="1"/>
</dbReference>
<evidence type="ECO:0000256" key="1">
    <source>
        <dbReference type="ARBA" id="ARBA00004941"/>
    </source>
</evidence>
<dbReference type="InterPro" id="IPR008948">
    <property type="entry name" value="L-Aspartase-like"/>
</dbReference>
<evidence type="ECO:0000259" key="8">
    <source>
        <dbReference type="Pfam" id="PF14698"/>
    </source>
</evidence>
<evidence type="ECO:0000256" key="5">
    <source>
        <dbReference type="ARBA" id="ARBA00023239"/>
    </source>
</evidence>
<dbReference type="EMBL" id="JBHMCY010000015">
    <property type="protein sequence ID" value="MFB9463155.1"/>
    <property type="molecule type" value="Genomic_DNA"/>
</dbReference>
<keyword evidence="10" id="KW-1185">Reference proteome</keyword>
<dbReference type="GO" id="GO:0004056">
    <property type="term" value="F:argininosuccinate lyase activity"/>
    <property type="evidence" value="ECO:0007669"/>
    <property type="project" value="UniProtKB-EC"/>
</dbReference>
<organism evidence="9 10">
    <name type="scientific">Streptomyces cinereospinus</name>
    <dbReference type="NCBI Taxonomy" id="285561"/>
    <lineage>
        <taxon>Bacteria</taxon>
        <taxon>Bacillati</taxon>
        <taxon>Actinomycetota</taxon>
        <taxon>Actinomycetes</taxon>
        <taxon>Kitasatosporales</taxon>
        <taxon>Streptomycetaceae</taxon>
        <taxon>Streptomyces</taxon>
    </lineage>
</organism>
<keyword evidence="3" id="KW-0055">Arginine biosynthesis</keyword>
<dbReference type="Pfam" id="PF14698">
    <property type="entry name" value="ASL_C2"/>
    <property type="match status" value="1"/>
</dbReference>
<sequence>MSPRSKDTGRLTGTLAPRTRRIVYGEQSPAEVRRELEPITTVDLAHVVMLAESGLLPGEAAARLIEAVQRLRASSFRELEGLDAPRGAYLMYEGHLSAELGADVGGKLHTARSRNDLKATVTAMRLREELSELHGQLMRQQGVLLSRSRAHADVVMPVYTHFQPAMPATYGYYLAGIAAALDRDLAALRHTVDELDRCPLGAGAVAGTDLPINSERTAVLLGFTAPPLHATDAVAARDTMLRGLAVVASAAVTLSRLATDLQLWSTQEFGFVDFPERLVGGSSAMPQKRNAFLLEHVKAKAAIAIGAWTAAASAMKSTPFTNSIEVGTEAVSVAWPALAAVRDAILLGQVLVSGARPDAERMQARAKEGFVTATVVANRMVARGVPFRTAHHAVGAAVRRAVESGGTELVAADLRPDGLGTPLPELREVVAGLNRGGGPGECGKAVDALRGRLHDHTEWAAAHRARLREARLRLDAETQAVVARYTPGGTR</sequence>
<dbReference type="Pfam" id="PF00206">
    <property type="entry name" value="Lyase_1"/>
    <property type="match status" value="1"/>
</dbReference>
<feature type="domain" description="Fumarate lyase N-terminal" evidence="7">
    <location>
        <begin position="96"/>
        <end position="306"/>
    </location>
</feature>
<dbReference type="NCBIfam" id="TIGR00838">
    <property type="entry name" value="argH"/>
    <property type="match status" value="1"/>
</dbReference>
<evidence type="ECO:0000256" key="2">
    <source>
        <dbReference type="ARBA" id="ARBA00012338"/>
    </source>
</evidence>
<keyword evidence="5 9" id="KW-0456">Lyase</keyword>
<evidence type="ECO:0000313" key="10">
    <source>
        <dbReference type="Proteomes" id="UP001589709"/>
    </source>
</evidence>
<dbReference type="EC" id="4.3.2.1" evidence="2 6"/>
<protein>
    <recommendedName>
        <fullName evidence="2 6">Argininosuccinate lyase</fullName>
        <ecNumber evidence="2 6">4.3.2.1</ecNumber>
    </recommendedName>
</protein>
<evidence type="ECO:0000256" key="3">
    <source>
        <dbReference type="ARBA" id="ARBA00022571"/>
    </source>
</evidence>
<dbReference type="RefSeq" id="WP_381345076.1">
    <property type="nucleotide sequence ID" value="NZ_JBHMCY010000015.1"/>
</dbReference>
<gene>
    <name evidence="9" type="primary">argH</name>
    <name evidence="9" type="ORF">ACFF45_10665</name>
</gene>
<evidence type="ECO:0000256" key="4">
    <source>
        <dbReference type="ARBA" id="ARBA00022605"/>
    </source>
</evidence>
<dbReference type="PROSITE" id="PS00163">
    <property type="entry name" value="FUMARATE_LYASES"/>
    <property type="match status" value="1"/>
</dbReference>
<accession>A0ABV5MYR1</accession>
<dbReference type="Gene3D" id="1.20.200.10">
    <property type="entry name" value="Fumarase/aspartase (Central domain)"/>
    <property type="match status" value="1"/>
</dbReference>
<dbReference type="CDD" id="cd01359">
    <property type="entry name" value="Argininosuccinate_lyase"/>
    <property type="match status" value="1"/>
</dbReference>
<evidence type="ECO:0000313" key="9">
    <source>
        <dbReference type="EMBL" id="MFB9463155.1"/>
    </source>
</evidence>
<dbReference type="PANTHER" id="PTHR43814">
    <property type="entry name" value="ARGININOSUCCINATE LYASE"/>
    <property type="match status" value="1"/>
</dbReference>
<dbReference type="PRINTS" id="PR00145">
    <property type="entry name" value="ARGSUCLYASE"/>
</dbReference>
<comment type="pathway">
    <text evidence="1">Amino-acid biosynthesis; L-arginine biosynthesis; L-arginine from L-ornithine and carbamoyl phosphate: step 3/3.</text>
</comment>
<dbReference type="PRINTS" id="PR00149">
    <property type="entry name" value="FUMRATELYASE"/>
</dbReference>
<dbReference type="PANTHER" id="PTHR43814:SF1">
    <property type="entry name" value="ARGININOSUCCINATE LYASE"/>
    <property type="match status" value="1"/>
</dbReference>
<evidence type="ECO:0000256" key="6">
    <source>
        <dbReference type="NCBIfam" id="TIGR00838"/>
    </source>
</evidence>
<dbReference type="Proteomes" id="UP001589709">
    <property type="component" value="Unassembled WGS sequence"/>
</dbReference>
<keyword evidence="4" id="KW-0028">Amino-acid biosynthesis</keyword>
<proteinExistence type="predicted"/>
<dbReference type="Gene3D" id="1.10.275.10">
    <property type="entry name" value="Fumarase/aspartase (N-terminal domain)"/>
    <property type="match status" value="1"/>
</dbReference>
<name>A0ABV5MYR1_9ACTN</name>
<evidence type="ECO:0000259" key="7">
    <source>
        <dbReference type="Pfam" id="PF00206"/>
    </source>
</evidence>
<dbReference type="InterPro" id="IPR022761">
    <property type="entry name" value="Fumarate_lyase_N"/>
</dbReference>
<dbReference type="InterPro" id="IPR000362">
    <property type="entry name" value="Fumarate_lyase_fam"/>
</dbReference>